<dbReference type="InterPro" id="IPR003599">
    <property type="entry name" value="Ig_sub"/>
</dbReference>
<dbReference type="InterPro" id="IPR007110">
    <property type="entry name" value="Ig-like_dom"/>
</dbReference>
<feature type="signal peptide" evidence="6">
    <location>
        <begin position="1"/>
        <end position="25"/>
    </location>
</feature>
<dbReference type="InterPro" id="IPR003961">
    <property type="entry name" value="FN3_dom"/>
</dbReference>
<dbReference type="RefSeq" id="XP_023194513.1">
    <property type="nucleotide sequence ID" value="XM_023338745.1"/>
</dbReference>
<accession>A0A3B5PWW7</accession>
<evidence type="ECO:0000259" key="8">
    <source>
        <dbReference type="PROSITE" id="PS50853"/>
    </source>
</evidence>
<dbReference type="FunFam" id="2.60.40.10:FF:000323">
    <property type="entry name" value="Immunoglobulin superfamily member 9B"/>
    <property type="match status" value="1"/>
</dbReference>
<feature type="domain" description="Ig-like" evidence="7">
    <location>
        <begin position="139"/>
        <end position="221"/>
    </location>
</feature>
<keyword evidence="3" id="KW-0393">Immunoglobulin domain</keyword>
<dbReference type="Proteomes" id="UP000002852">
    <property type="component" value="Unassembled WGS sequence"/>
</dbReference>
<reference evidence="9" key="3">
    <citation type="submission" date="2025-08" db="UniProtKB">
        <authorList>
            <consortium name="Ensembl"/>
        </authorList>
    </citation>
    <scope>IDENTIFICATION</scope>
    <source>
        <strain evidence="9">JP 163 A</strain>
    </source>
</reference>
<feature type="domain" description="Ig-like" evidence="7">
    <location>
        <begin position="417"/>
        <end position="499"/>
    </location>
</feature>
<organism evidence="9 10">
    <name type="scientific">Xiphophorus maculatus</name>
    <name type="common">Southern platyfish</name>
    <name type="synonym">Platypoecilus maculatus</name>
    <dbReference type="NCBI Taxonomy" id="8083"/>
    <lineage>
        <taxon>Eukaryota</taxon>
        <taxon>Metazoa</taxon>
        <taxon>Chordata</taxon>
        <taxon>Craniata</taxon>
        <taxon>Vertebrata</taxon>
        <taxon>Euteleostomi</taxon>
        <taxon>Actinopterygii</taxon>
        <taxon>Neopterygii</taxon>
        <taxon>Teleostei</taxon>
        <taxon>Neoteleostei</taxon>
        <taxon>Acanthomorphata</taxon>
        <taxon>Ovalentaria</taxon>
        <taxon>Atherinomorphae</taxon>
        <taxon>Cyprinodontiformes</taxon>
        <taxon>Poeciliidae</taxon>
        <taxon>Poeciliinae</taxon>
        <taxon>Xiphophorus</taxon>
    </lineage>
</organism>
<feature type="compositionally biased region" description="Low complexity" evidence="4">
    <location>
        <begin position="796"/>
        <end position="816"/>
    </location>
</feature>
<evidence type="ECO:0000256" key="6">
    <source>
        <dbReference type="SAM" id="SignalP"/>
    </source>
</evidence>
<evidence type="ECO:0000259" key="7">
    <source>
        <dbReference type="PROSITE" id="PS50835"/>
    </source>
</evidence>
<keyword evidence="5" id="KW-0472">Membrane</keyword>
<feature type="region of interest" description="Disordered" evidence="4">
    <location>
        <begin position="594"/>
        <end position="618"/>
    </location>
</feature>
<reference evidence="10" key="2">
    <citation type="journal article" date="2013" name="Nat. Genet.">
        <title>The genome of the platyfish, Xiphophorus maculatus, provides insights into evolutionary adaptation and several complex traits.</title>
        <authorList>
            <person name="Schartl M."/>
            <person name="Walter R.B."/>
            <person name="Shen Y."/>
            <person name="Garcia T."/>
            <person name="Catchen J."/>
            <person name="Amores A."/>
            <person name="Braasch I."/>
            <person name="Chalopin D."/>
            <person name="Volff J.N."/>
            <person name="Lesch K.P."/>
            <person name="Bisazza A."/>
            <person name="Minx P."/>
            <person name="Hillier L."/>
            <person name="Wilson R.K."/>
            <person name="Fuerstenberg S."/>
            <person name="Boore J."/>
            <person name="Searle S."/>
            <person name="Postlethwait J.H."/>
            <person name="Warren W.C."/>
        </authorList>
    </citation>
    <scope>NUCLEOTIDE SEQUENCE [LARGE SCALE GENOMIC DNA]</scope>
    <source>
        <strain evidence="10">JP 163 A</strain>
    </source>
</reference>
<dbReference type="InParanoid" id="A0A3B5PWW7"/>
<keyword evidence="5" id="KW-0812">Transmembrane</keyword>
<dbReference type="SUPFAM" id="SSF49265">
    <property type="entry name" value="Fibronectin type III"/>
    <property type="match status" value="1"/>
</dbReference>
<dbReference type="Pfam" id="PF00041">
    <property type="entry name" value="fn3"/>
    <property type="match status" value="1"/>
</dbReference>
<dbReference type="SMART" id="SM00060">
    <property type="entry name" value="FN3"/>
    <property type="match status" value="2"/>
</dbReference>
<dbReference type="Gene3D" id="2.60.40.10">
    <property type="entry name" value="Immunoglobulins"/>
    <property type="match status" value="7"/>
</dbReference>
<dbReference type="SMART" id="SM00409">
    <property type="entry name" value="IG"/>
    <property type="match status" value="5"/>
</dbReference>
<dbReference type="Ensembl" id="ENSXMAT00000037882.1">
    <property type="protein sequence ID" value="ENSXMAP00000023067.1"/>
    <property type="gene ID" value="ENSXMAG00000028682.1"/>
</dbReference>
<dbReference type="GeneID" id="102221300"/>
<feature type="region of interest" description="Disordered" evidence="4">
    <location>
        <begin position="796"/>
        <end position="833"/>
    </location>
</feature>
<dbReference type="OMA" id="HYEPRRE"/>
<feature type="transmembrane region" description="Helical" evidence="5">
    <location>
        <begin position="723"/>
        <end position="748"/>
    </location>
</feature>
<dbReference type="InterPro" id="IPR013783">
    <property type="entry name" value="Ig-like_fold"/>
</dbReference>
<dbReference type="SUPFAM" id="SSF48726">
    <property type="entry name" value="Immunoglobulin"/>
    <property type="match status" value="5"/>
</dbReference>
<dbReference type="GO" id="GO:0098609">
    <property type="term" value="P:cell-cell adhesion"/>
    <property type="evidence" value="ECO:0007669"/>
    <property type="project" value="TreeGrafter"/>
</dbReference>
<feature type="compositionally biased region" description="Basic and acidic residues" evidence="4">
    <location>
        <begin position="1449"/>
        <end position="1459"/>
    </location>
</feature>
<evidence type="ECO:0000256" key="3">
    <source>
        <dbReference type="ARBA" id="ARBA00023319"/>
    </source>
</evidence>
<evidence type="ECO:0000256" key="1">
    <source>
        <dbReference type="ARBA" id="ARBA00022737"/>
    </source>
</evidence>
<dbReference type="PROSITE" id="PS50853">
    <property type="entry name" value="FN3"/>
    <property type="match status" value="2"/>
</dbReference>
<dbReference type="PROSITE" id="PS50835">
    <property type="entry name" value="IG_LIKE"/>
    <property type="match status" value="5"/>
</dbReference>
<feature type="compositionally biased region" description="Low complexity" evidence="4">
    <location>
        <begin position="1404"/>
        <end position="1418"/>
    </location>
</feature>
<evidence type="ECO:0000313" key="9">
    <source>
        <dbReference type="Ensembl" id="ENSXMAP00000023067.1"/>
    </source>
</evidence>
<dbReference type="InterPro" id="IPR003598">
    <property type="entry name" value="Ig_sub2"/>
</dbReference>
<feature type="region of interest" description="Disordered" evidence="4">
    <location>
        <begin position="1401"/>
        <end position="1540"/>
    </location>
</feature>
<proteinExistence type="predicted"/>
<evidence type="ECO:0000256" key="2">
    <source>
        <dbReference type="ARBA" id="ARBA00023157"/>
    </source>
</evidence>
<keyword evidence="5" id="KW-1133">Transmembrane helix</keyword>
<feature type="compositionally biased region" description="Polar residues" evidence="4">
    <location>
        <begin position="1431"/>
        <end position="1448"/>
    </location>
</feature>
<dbReference type="CDD" id="cd00096">
    <property type="entry name" value="Ig"/>
    <property type="match status" value="1"/>
</dbReference>
<keyword evidence="10" id="KW-1185">Reference proteome</keyword>
<dbReference type="CTD" id="557459"/>
<dbReference type="PANTHER" id="PTHR44170:SF48">
    <property type="entry name" value="PROTEIN TURTLE HOMOLOG A"/>
    <property type="match status" value="1"/>
</dbReference>
<feature type="region of interest" description="Disordered" evidence="4">
    <location>
        <begin position="1225"/>
        <end position="1244"/>
    </location>
</feature>
<keyword evidence="6" id="KW-0732">Signal</keyword>
<feature type="domain" description="Fibronectin type-III" evidence="8">
    <location>
        <begin position="504"/>
        <end position="604"/>
    </location>
</feature>
<dbReference type="Pfam" id="PF13927">
    <property type="entry name" value="Ig_3"/>
    <property type="match status" value="2"/>
</dbReference>
<feature type="compositionally biased region" description="Polar residues" evidence="4">
    <location>
        <begin position="1319"/>
        <end position="1329"/>
    </location>
</feature>
<dbReference type="InterPro" id="IPR036116">
    <property type="entry name" value="FN3_sf"/>
</dbReference>
<evidence type="ECO:0000313" key="10">
    <source>
        <dbReference type="Proteomes" id="UP000002852"/>
    </source>
</evidence>
<reference evidence="10" key="1">
    <citation type="submission" date="2012-01" db="EMBL/GenBank/DDBJ databases">
        <authorList>
            <person name="Walter R."/>
            <person name="Schartl M."/>
            <person name="Warren W."/>
        </authorList>
    </citation>
    <scope>NUCLEOTIDE SEQUENCE [LARGE SCALE GENOMIC DNA]</scope>
    <source>
        <strain evidence="10">JP 163 A</strain>
    </source>
</reference>
<keyword evidence="1" id="KW-0677">Repeat</keyword>
<evidence type="ECO:0000256" key="5">
    <source>
        <dbReference type="SAM" id="Phobius"/>
    </source>
</evidence>
<dbReference type="OrthoDB" id="6234674at2759"/>
<dbReference type="PANTHER" id="PTHR44170">
    <property type="entry name" value="PROTEIN SIDEKICK"/>
    <property type="match status" value="1"/>
</dbReference>
<dbReference type="CDD" id="cd00063">
    <property type="entry name" value="FN3"/>
    <property type="match status" value="2"/>
</dbReference>
<feature type="compositionally biased region" description="Polar residues" evidence="4">
    <location>
        <begin position="1351"/>
        <end position="1363"/>
    </location>
</feature>
<name>A0A3B5PWW7_XIPMA</name>
<dbReference type="GeneTree" id="ENSGT00940000165064"/>
<feature type="region of interest" description="Disordered" evidence="4">
    <location>
        <begin position="1258"/>
        <end position="1293"/>
    </location>
</feature>
<dbReference type="InterPro" id="IPR036179">
    <property type="entry name" value="Ig-like_dom_sf"/>
</dbReference>
<sequence length="1540" mass="167837">MGSGRSYWQTFAAVVLICHFLTTDGGKSEVRGKVGGWVDLECSFSPAGRRSGLSATQHVVEWVRQGVDIPVLMKFGSYTPRVHPDFEGRASLLSSATLRLERLQLDDQGPYSCRIFQLDKLEEEMQSSNWTLLSVTAPPTFTKAPPPVVQALVGSRLSLDCVAIGNPTPTITWLKDGSAVPSANIQGGALSLPAVTAQAAGLYACHASNAEGNASRVAKLEIKGPPVIIVPPKDTTLNMSQNALLQCQAVADPPNMTYVWQKAGENVHHIESLKSRVRILVDGTLQIFRLLPEDSGNFSCVPTNGLLTPPTASAILTVMHPAKAFQLPEETYLPTGMGGGIRCPVAAQPLLLRVDWIKDGAPLDLSLYPGWTLKADGSLVMATVNEDAAGTYSCTPYNSYGTMGPSGPTRVVLQDPPSFSITPAQEYRQDAGRTLLIPCQGNAAATATWSKVDPVRSVSYSIKPNGSLLLQPLLKDHQGEWECSVSNRAASIETRTRVFVLGTSPHAAAALSVSPGPSQANLSWEAGFDGGSAQTFSVWVKRISVSDGDGRQDWYSVPVPPSSGTSLQVSGLFPATDYQFSVLSQNKFGTGPFSEIATTRTLDPPGRSIKPKPPASLSANQNSAGVILQWALPDAQQPPITGFVLQSRSTAAAAAEDWFNLEENINASSSHILVRGLQKGRVYELRMLSRRGELLSEPGPSVNVSTTVTESFAATSTFVPESLLAGVLAGIGFMFLALVLLLGSACFVSRRRDRRRRKTENEPLPAIYKCSPSIKTSGSSSPDSLLKKSLLPASSHYPTTSSTTSSSQTDCSTLSTENNRRRRTLEPTYSKGRLTKTTSLISPSIELISRGPDGRFAAGDYDTISVNSKTISRVKRSVSLHLEKEDKKDLPCVLSVDVPPFKLEGDSSQMHSLGQLPPLQESYIVSPDQNSLYSNTSFCTMPCLNRGLPSVFPVLPHLRASIGQPSTTASTLVLQMEHEREKGNLSRCLRLAQEREEMERELRWYTLDRNSMNVKTEERETSNGDESVESLMWEYKSKTLPNIYRQGCKERSKYLTSSATNWEAHPYDSSSTLNPFRDHLNTSPPFTPSFSPIFLESFTKKPNGVRHSFVDSSTLPHQRCRVDPPQGYDSPRRFSSFDHQTSDSFHKPQKENILSNGTVFHSNRNTPDTVPDSTRLDKMLSEPIGSVGKESCVEMSVDEPEFELPTLEPAKPMLHHRIASHVQHGCSLSQRSRHEDMRRSTSFNCNRNASVGSFDMAHLGQQTSGPEHWRARTRGSKTLDRSQRSQSLDLRRQKKSTFLTPSAWVESLSQEDCSVEFSHTSTKSEQHFSTAVGPNRSRKPDVPHYCEPSPSADTANHPTPNQDTMKESGYSVSLKEVSTYLPPISNDLEALEVDSGGYEGVADSGGSYSSYASSGRGSMETANGHLPLSHLSPTLTISPATAEDTQGGSEDKEGGQIEPKRRRQPSVDENYEWDAGDICSRPGKEDGVLPTPNPQKPAANRSRPSMPRSEKAQKRSSAFASLPGDQSRRSAVPEPDTVMF</sequence>
<feature type="domain" description="Ig-like" evidence="7">
    <location>
        <begin position="225"/>
        <end position="317"/>
    </location>
</feature>
<feature type="domain" description="Ig-like" evidence="7">
    <location>
        <begin position="35"/>
        <end position="115"/>
    </location>
</feature>
<feature type="domain" description="Fibronectin type-III" evidence="8">
    <location>
        <begin position="610"/>
        <end position="709"/>
    </location>
</feature>
<feature type="domain" description="Ig-like" evidence="7">
    <location>
        <begin position="321"/>
        <end position="412"/>
    </location>
</feature>
<feature type="chain" id="PRO_5017257127" evidence="6">
    <location>
        <begin position="26"/>
        <end position="1540"/>
    </location>
</feature>
<dbReference type="SMART" id="SM00408">
    <property type="entry name" value="IGc2"/>
    <property type="match status" value="5"/>
</dbReference>
<reference evidence="9" key="4">
    <citation type="submission" date="2025-09" db="UniProtKB">
        <authorList>
            <consortium name="Ensembl"/>
        </authorList>
    </citation>
    <scope>IDENTIFICATION</scope>
    <source>
        <strain evidence="9">JP 163 A</strain>
    </source>
</reference>
<dbReference type="KEGG" id="xma:102221300"/>
<feature type="region of interest" description="Disordered" evidence="4">
    <location>
        <begin position="1319"/>
        <end position="1366"/>
    </location>
</feature>
<evidence type="ECO:0000256" key="4">
    <source>
        <dbReference type="SAM" id="MobiDB-lite"/>
    </source>
</evidence>
<keyword evidence="2" id="KW-1015">Disulfide bond</keyword>
<protein>
    <submittedName>
        <fullName evidence="9">Immunoglobulin superfamily, member 9a</fullName>
    </submittedName>
</protein>